<feature type="transmembrane region" description="Helical" evidence="6">
    <location>
        <begin position="6"/>
        <end position="23"/>
    </location>
</feature>
<feature type="transmembrane region" description="Helical" evidence="6">
    <location>
        <begin position="139"/>
        <end position="156"/>
    </location>
</feature>
<evidence type="ECO:0000313" key="7">
    <source>
        <dbReference type="EMBL" id="SPF30010.1"/>
    </source>
</evidence>
<comment type="similarity">
    <text evidence="2">Belongs to the TMEM86 family.</text>
</comment>
<keyword evidence="3 6" id="KW-0812">Transmembrane</keyword>
<keyword evidence="8" id="KW-1185">Reference proteome</keyword>
<dbReference type="Pfam" id="PF07947">
    <property type="entry name" value="YhhN"/>
    <property type="match status" value="1"/>
</dbReference>
<evidence type="ECO:0000256" key="6">
    <source>
        <dbReference type="SAM" id="Phobius"/>
    </source>
</evidence>
<feature type="transmembrane region" description="Helical" evidence="6">
    <location>
        <begin position="79"/>
        <end position="97"/>
    </location>
</feature>
<comment type="subcellular location">
    <subcellularLocation>
        <location evidence="1">Membrane</location>
        <topology evidence="1">Multi-pass membrane protein</topology>
    </subcellularLocation>
</comment>
<gene>
    <name evidence="7" type="ORF">POI8812_02338</name>
</gene>
<evidence type="ECO:0000256" key="5">
    <source>
        <dbReference type="ARBA" id="ARBA00023136"/>
    </source>
</evidence>
<sequence>MVESGFNAVFLIIAVLAALDYAFRHSWRLPSAERSATKTTATVALLIWAAAQRVPEPVLLGLACSIFGDFAMSRRGTVWLTRAGFAFLVTQIFYMVAYSRFELQLDATIGPVLLLGLITTASAYFLYGTSIHAARTAGVLHLVVILIQFVLTQMFTDASVLLAYAGILFLVSGHILGAELAMLGPESPELKWTGPIVYGTYFAAQICVVLAFSPFSLN</sequence>
<evidence type="ECO:0008006" key="9">
    <source>
        <dbReference type="Google" id="ProtNLM"/>
    </source>
</evidence>
<keyword evidence="5 6" id="KW-0472">Membrane</keyword>
<organism evidence="7 8">
    <name type="scientific">Pontivivens insulae</name>
    <dbReference type="NCBI Taxonomy" id="1639689"/>
    <lineage>
        <taxon>Bacteria</taxon>
        <taxon>Pseudomonadati</taxon>
        <taxon>Pseudomonadota</taxon>
        <taxon>Alphaproteobacteria</taxon>
        <taxon>Rhodobacterales</taxon>
        <taxon>Paracoccaceae</taxon>
        <taxon>Pontivivens</taxon>
    </lineage>
</organism>
<evidence type="ECO:0000313" key="8">
    <source>
        <dbReference type="Proteomes" id="UP000244932"/>
    </source>
</evidence>
<evidence type="ECO:0000256" key="2">
    <source>
        <dbReference type="ARBA" id="ARBA00007375"/>
    </source>
</evidence>
<evidence type="ECO:0000256" key="3">
    <source>
        <dbReference type="ARBA" id="ARBA00022692"/>
    </source>
</evidence>
<feature type="transmembrane region" description="Helical" evidence="6">
    <location>
        <begin position="196"/>
        <end position="217"/>
    </location>
</feature>
<keyword evidence="4 6" id="KW-1133">Transmembrane helix</keyword>
<dbReference type="AlphaFoldDB" id="A0A2R8AD46"/>
<evidence type="ECO:0000256" key="4">
    <source>
        <dbReference type="ARBA" id="ARBA00022989"/>
    </source>
</evidence>
<evidence type="ECO:0000256" key="1">
    <source>
        <dbReference type="ARBA" id="ARBA00004141"/>
    </source>
</evidence>
<dbReference type="InterPro" id="IPR012506">
    <property type="entry name" value="TMEM86B-like"/>
</dbReference>
<protein>
    <recommendedName>
        <fullName evidence="9">YhhN-like protein</fullName>
    </recommendedName>
</protein>
<accession>A0A2R8AD46</accession>
<dbReference type="RefSeq" id="WP_108782735.1">
    <property type="nucleotide sequence ID" value="NZ_OMKW01000003.1"/>
</dbReference>
<dbReference type="Proteomes" id="UP000244932">
    <property type="component" value="Unassembled WGS sequence"/>
</dbReference>
<proteinExistence type="inferred from homology"/>
<feature type="transmembrane region" description="Helical" evidence="6">
    <location>
        <begin position="109"/>
        <end position="127"/>
    </location>
</feature>
<reference evidence="7 8" key="1">
    <citation type="submission" date="2018-03" db="EMBL/GenBank/DDBJ databases">
        <authorList>
            <person name="Keele B.F."/>
        </authorList>
    </citation>
    <scope>NUCLEOTIDE SEQUENCE [LARGE SCALE GENOMIC DNA]</scope>
    <source>
        <strain evidence="7 8">CeCT 8812</strain>
    </source>
</reference>
<dbReference type="GO" id="GO:0016020">
    <property type="term" value="C:membrane"/>
    <property type="evidence" value="ECO:0007669"/>
    <property type="project" value="UniProtKB-SubCell"/>
</dbReference>
<dbReference type="EMBL" id="OMKW01000003">
    <property type="protein sequence ID" value="SPF30010.1"/>
    <property type="molecule type" value="Genomic_DNA"/>
</dbReference>
<name>A0A2R8AD46_9RHOB</name>
<feature type="transmembrane region" description="Helical" evidence="6">
    <location>
        <begin position="162"/>
        <end position="184"/>
    </location>
</feature>